<feature type="region of interest" description="Disordered" evidence="1">
    <location>
        <begin position="1"/>
        <end position="26"/>
    </location>
</feature>
<dbReference type="EMBL" id="CATQJA010002691">
    <property type="protein sequence ID" value="CAJ0584335.1"/>
    <property type="molecule type" value="Genomic_DNA"/>
</dbReference>
<dbReference type="PANTHER" id="PTHR28489">
    <property type="entry name" value="RENTINAL DEGENERATION 3-LIKE"/>
    <property type="match status" value="1"/>
</dbReference>
<protein>
    <submittedName>
        <fullName evidence="2">Uncharacterized protein</fullName>
    </submittedName>
</protein>
<feature type="compositionally biased region" description="Basic and acidic residues" evidence="1">
    <location>
        <begin position="14"/>
        <end position="25"/>
    </location>
</feature>
<dbReference type="AlphaFoldDB" id="A0AA36DDB5"/>
<comment type="caution">
    <text evidence="2">The sequence shown here is derived from an EMBL/GenBank/DDBJ whole genome shotgun (WGS) entry which is preliminary data.</text>
</comment>
<dbReference type="PANTHER" id="PTHR28489:SF2">
    <property type="entry name" value="RENTINAL DEGENERATION 3-LIKE"/>
    <property type="match status" value="1"/>
</dbReference>
<reference evidence="2" key="1">
    <citation type="submission" date="2023-06" db="EMBL/GenBank/DDBJ databases">
        <authorList>
            <person name="Delattre M."/>
        </authorList>
    </citation>
    <scope>NUCLEOTIDE SEQUENCE</scope>
    <source>
        <strain evidence="2">AF72</strain>
    </source>
</reference>
<sequence length="185" mass="21554">MIKWISEMASPRQDSVDDPRKKLGDTDDSLMIDLVVSEVEHQVTEFETSEERRKSQASTGRPDYSWLVTDPNLRPKKWLTTDERSKLEEACERMKADEWSRLMTMWKGRTKDVESRQQIFDIFMGCVQEILASRPRQQSVGDALRRYLRSESSMNSVEDSPRFTNPIGSTRSLADIHFRDFSDIV</sequence>
<proteinExistence type="predicted"/>
<gene>
    <name evidence="2" type="ORF">MSPICULIGERA_LOCUS22394</name>
</gene>
<dbReference type="Pfam" id="PF14473">
    <property type="entry name" value="RD3"/>
    <property type="match status" value="1"/>
</dbReference>
<organism evidence="2 3">
    <name type="scientific">Mesorhabditis spiculigera</name>
    <dbReference type="NCBI Taxonomy" id="96644"/>
    <lineage>
        <taxon>Eukaryota</taxon>
        <taxon>Metazoa</taxon>
        <taxon>Ecdysozoa</taxon>
        <taxon>Nematoda</taxon>
        <taxon>Chromadorea</taxon>
        <taxon>Rhabditida</taxon>
        <taxon>Rhabditina</taxon>
        <taxon>Rhabditomorpha</taxon>
        <taxon>Rhabditoidea</taxon>
        <taxon>Rhabditidae</taxon>
        <taxon>Mesorhabditinae</taxon>
        <taxon>Mesorhabditis</taxon>
    </lineage>
</organism>
<evidence type="ECO:0000256" key="1">
    <source>
        <dbReference type="SAM" id="MobiDB-lite"/>
    </source>
</evidence>
<keyword evidence="3" id="KW-1185">Reference proteome</keyword>
<name>A0AA36DDB5_9BILA</name>
<evidence type="ECO:0000313" key="2">
    <source>
        <dbReference type="EMBL" id="CAJ0584335.1"/>
    </source>
</evidence>
<feature type="compositionally biased region" description="Basic and acidic residues" evidence="1">
    <location>
        <begin position="43"/>
        <end position="54"/>
    </location>
</feature>
<dbReference type="InterPro" id="IPR028092">
    <property type="entry name" value="RD3"/>
</dbReference>
<accession>A0AA36DDB5</accession>
<evidence type="ECO:0000313" key="3">
    <source>
        <dbReference type="Proteomes" id="UP001177023"/>
    </source>
</evidence>
<dbReference type="Proteomes" id="UP001177023">
    <property type="component" value="Unassembled WGS sequence"/>
</dbReference>
<feature type="non-terminal residue" evidence="2">
    <location>
        <position position="1"/>
    </location>
</feature>
<feature type="region of interest" description="Disordered" evidence="1">
    <location>
        <begin position="43"/>
        <end position="65"/>
    </location>
</feature>